<comment type="similarity">
    <text evidence="1">Belongs to the peptidase U62 family.</text>
</comment>
<gene>
    <name evidence="8" type="ORF">G4V39_10715</name>
</gene>
<dbReference type="PIRSF" id="PIRSF004919">
    <property type="entry name" value="TldD"/>
    <property type="match status" value="1"/>
</dbReference>
<name>A0A6G7PYF0_9BACT</name>
<dbReference type="InterPro" id="IPR035068">
    <property type="entry name" value="TldD/PmbA_N"/>
</dbReference>
<dbReference type="AlphaFoldDB" id="A0A6G7PYF0"/>
<protein>
    <submittedName>
        <fullName evidence="8">TldD/PmbA family protein</fullName>
    </submittedName>
</protein>
<evidence type="ECO:0000259" key="6">
    <source>
        <dbReference type="Pfam" id="PF19289"/>
    </source>
</evidence>
<keyword evidence="9" id="KW-1185">Reference proteome</keyword>
<dbReference type="EMBL" id="CP048877">
    <property type="protein sequence ID" value="QIJ72719.1"/>
    <property type="molecule type" value="Genomic_DNA"/>
</dbReference>
<keyword evidence="4" id="KW-0482">Metalloprotease</keyword>
<dbReference type="SUPFAM" id="SSF111283">
    <property type="entry name" value="Putative modulator of DNA gyrase, PmbA/TldD"/>
    <property type="match status" value="1"/>
</dbReference>
<dbReference type="Pfam" id="PF19290">
    <property type="entry name" value="PmbA_TldD_2nd"/>
    <property type="match status" value="1"/>
</dbReference>
<evidence type="ECO:0000259" key="5">
    <source>
        <dbReference type="Pfam" id="PF01523"/>
    </source>
</evidence>
<feature type="domain" description="Metalloprotease TldD/E N-terminal" evidence="5">
    <location>
        <begin position="19"/>
        <end position="79"/>
    </location>
</feature>
<dbReference type="Pfam" id="PF01523">
    <property type="entry name" value="PmbA_TldD_1st"/>
    <property type="match status" value="1"/>
</dbReference>
<feature type="domain" description="Metalloprotease TldD/E central" evidence="7">
    <location>
        <begin position="110"/>
        <end position="215"/>
    </location>
</feature>
<evidence type="ECO:0000256" key="2">
    <source>
        <dbReference type="ARBA" id="ARBA00022670"/>
    </source>
</evidence>
<reference evidence="8 9" key="1">
    <citation type="submission" date="2020-02" db="EMBL/GenBank/DDBJ databases">
        <title>Genome analysis of Thermosulfuriphilus ammonigenes ST65T, an anaerobic thermophilic chemolithoautotrophic bacterium isolated from a deep-sea hydrothermal vent.</title>
        <authorList>
            <person name="Slobodkina G."/>
            <person name="Allioux M."/>
            <person name="Merkel A."/>
            <person name="Alain K."/>
            <person name="Jebbar M."/>
            <person name="Slobodkin A."/>
        </authorList>
    </citation>
    <scope>NUCLEOTIDE SEQUENCE [LARGE SCALE GENOMIC DNA]</scope>
    <source>
        <strain evidence="8 9">ST65</strain>
    </source>
</reference>
<accession>A0A6G7PYF0</accession>
<keyword evidence="3" id="KW-0378">Hydrolase</keyword>
<dbReference type="Gene3D" id="3.30.2290.10">
    <property type="entry name" value="PmbA/TldD superfamily"/>
    <property type="match status" value="1"/>
</dbReference>
<dbReference type="RefSeq" id="WP_166032934.1">
    <property type="nucleotide sequence ID" value="NZ_CP048877.1"/>
</dbReference>
<dbReference type="Proteomes" id="UP000502179">
    <property type="component" value="Chromosome"/>
</dbReference>
<evidence type="ECO:0000313" key="8">
    <source>
        <dbReference type="EMBL" id="QIJ72719.1"/>
    </source>
</evidence>
<dbReference type="Pfam" id="PF19289">
    <property type="entry name" value="PmbA_TldD_3rd"/>
    <property type="match status" value="1"/>
</dbReference>
<evidence type="ECO:0000256" key="3">
    <source>
        <dbReference type="ARBA" id="ARBA00022801"/>
    </source>
</evidence>
<dbReference type="PANTHER" id="PTHR30624">
    <property type="entry name" value="UNCHARACTERIZED PROTEIN TLDD AND PMBA"/>
    <property type="match status" value="1"/>
</dbReference>
<dbReference type="PANTHER" id="PTHR30624:SF4">
    <property type="entry name" value="METALLOPROTEASE TLDD"/>
    <property type="match status" value="1"/>
</dbReference>
<dbReference type="InterPro" id="IPR036059">
    <property type="entry name" value="TldD/PmbA_sf"/>
</dbReference>
<evidence type="ECO:0000256" key="4">
    <source>
        <dbReference type="ARBA" id="ARBA00023049"/>
    </source>
</evidence>
<dbReference type="InterPro" id="IPR025502">
    <property type="entry name" value="TldD"/>
</dbReference>
<evidence type="ECO:0000259" key="7">
    <source>
        <dbReference type="Pfam" id="PF19290"/>
    </source>
</evidence>
<evidence type="ECO:0000313" key="9">
    <source>
        <dbReference type="Proteomes" id="UP000502179"/>
    </source>
</evidence>
<evidence type="ECO:0000256" key="1">
    <source>
        <dbReference type="ARBA" id="ARBA00005836"/>
    </source>
</evidence>
<dbReference type="GO" id="GO:0005829">
    <property type="term" value="C:cytosol"/>
    <property type="evidence" value="ECO:0007669"/>
    <property type="project" value="TreeGrafter"/>
</dbReference>
<dbReference type="InterPro" id="IPR051463">
    <property type="entry name" value="Peptidase_U62_metallo"/>
</dbReference>
<dbReference type="InterPro" id="IPR045570">
    <property type="entry name" value="Metalloprtase-TldD/E_cen_dom"/>
</dbReference>
<keyword evidence="2" id="KW-0645">Protease</keyword>
<dbReference type="GO" id="GO:0006508">
    <property type="term" value="P:proteolysis"/>
    <property type="evidence" value="ECO:0007669"/>
    <property type="project" value="UniProtKB-KW"/>
</dbReference>
<dbReference type="GO" id="GO:0008237">
    <property type="term" value="F:metallopeptidase activity"/>
    <property type="evidence" value="ECO:0007669"/>
    <property type="project" value="UniProtKB-KW"/>
</dbReference>
<feature type="domain" description="Metalloprotease TldD/E C-terminal" evidence="6">
    <location>
        <begin position="223"/>
        <end position="454"/>
    </location>
</feature>
<dbReference type="KEGG" id="tav:G4V39_10715"/>
<sequence length="458" mass="49545">MRFSFDPERVLRSMKGIFAELYYEETETTQITLEDDRIERLVSGTDSGLGLRRIYGHFQTAYAYTNDLAPQTVLELAQALTRVDQTEATPVTLAGPTKVPPVEVNRPPMAASVAAKIDLLRRANAVARGLSPKVRQVKVIYQDRHQRLAIINSDGQWLEGERTYVVLAVQVVAADGETVQTGYESTGGTTGLELFESHPPEEVAQVAAQRALLMLSARRAPGGVMPVVLSAQAGGTMIHEAVGHGLEADLAGEGFSVYAGKLGEQVASPLITVIDDATLLYQRGSYQFDDEGIFSRKVVLIENGLLKDFLYDRVSAMKAGRKSNGHGRRQSYRFRPIPRMANTYIAPGEESPESIIRDTHRGLLVKKMGGGQVDTINGNFVFEVAEGYLIENGVVGEPVRGATLTGNGPEVLKIIDKVGNDLGWGIGTCGKDGQGVPVADAQPTLRIPEMVVGGAVER</sequence>
<proteinExistence type="inferred from homology"/>
<organism evidence="8 9">
    <name type="scientific">Thermosulfuriphilus ammonigenes</name>
    <dbReference type="NCBI Taxonomy" id="1936021"/>
    <lineage>
        <taxon>Bacteria</taxon>
        <taxon>Pseudomonadati</taxon>
        <taxon>Thermodesulfobacteriota</taxon>
        <taxon>Thermodesulfobacteria</taxon>
        <taxon>Thermodesulfobacteriales</taxon>
        <taxon>Thermodesulfobacteriaceae</taxon>
        <taxon>Thermosulfuriphilus</taxon>
    </lineage>
</organism>
<dbReference type="InterPro" id="IPR045569">
    <property type="entry name" value="Metalloprtase-TldD/E_C"/>
</dbReference>
<dbReference type="InterPro" id="IPR002510">
    <property type="entry name" value="Metalloprtase-TldD/E_N"/>
</dbReference>